<feature type="coiled-coil region" evidence="1">
    <location>
        <begin position="57"/>
        <end position="84"/>
    </location>
</feature>
<evidence type="ECO:0000313" key="3">
    <source>
        <dbReference type="EMBL" id="KAK9888612.1"/>
    </source>
</evidence>
<name>A0AAW1UYY3_9CUCU</name>
<evidence type="ECO:0000256" key="2">
    <source>
        <dbReference type="SAM" id="SignalP"/>
    </source>
</evidence>
<evidence type="ECO:0000256" key="1">
    <source>
        <dbReference type="SAM" id="Coils"/>
    </source>
</evidence>
<dbReference type="PROSITE" id="PS50092">
    <property type="entry name" value="TSP1"/>
    <property type="match status" value="1"/>
</dbReference>
<dbReference type="AlphaFoldDB" id="A0AAW1UYY3"/>
<dbReference type="EMBL" id="JARQZJ010000121">
    <property type="protein sequence ID" value="KAK9888612.1"/>
    <property type="molecule type" value="Genomic_DNA"/>
</dbReference>
<keyword evidence="4" id="KW-1185">Reference proteome</keyword>
<reference evidence="3 4" key="1">
    <citation type="submission" date="2023-03" db="EMBL/GenBank/DDBJ databases">
        <title>Genome insight into feeding habits of ladybird beetles.</title>
        <authorList>
            <person name="Li H.-S."/>
            <person name="Huang Y.-H."/>
            <person name="Pang H."/>
        </authorList>
    </citation>
    <scope>NUCLEOTIDE SEQUENCE [LARGE SCALE GENOMIC DNA]</scope>
    <source>
        <strain evidence="3">SYSU_2023b</strain>
        <tissue evidence="3">Whole body</tissue>
    </source>
</reference>
<dbReference type="SUPFAM" id="SSF82895">
    <property type="entry name" value="TSP-1 type 1 repeat"/>
    <property type="match status" value="1"/>
</dbReference>
<dbReference type="InterPro" id="IPR000884">
    <property type="entry name" value="TSP1_rpt"/>
</dbReference>
<dbReference type="InterPro" id="IPR036383">
    <property type="entry name" value="TSP1_rpt_sf"/>
</dbReference>
<dbReference type="SMART" id="SM00209">
    <property type="entry name" value="TSP1"/>
    <property type="match status" value="1"/>
</dbReference>
<comment type="caution">
    <text evidence="3">The sequence shown here is derived from an EMBL/GenBank/DDBJ whole genome shotgun (WGS) entry which is preliminary data.</text>
</comment>
<keyword evidence="1" id="KW-0175">Coiled coil</keyword>
<protein>
    <submittedName>
        <fullName evidence="3">Uncharacterized protein</fullName>
    </submittedName>
</protein>
<accession>A0AAW1UYY3</accession>
<proteinExistence type="predicted"/>
<evidence type="ECO:0000313" key="4">
    <source>
        <dbReference type="Proteomes" id="UP001431783"/>
    </source>
</evidence>
<sequence>MLNLSLVILSIAVYTIFFSDATQKTETVAFSTDVLSTQTTKCEVESPKSNPTNQKSLETINSLLSELINKLKDYREKREKTRDITEGKYSEKVPLRSKRTKRVWGNWSNWTSCSVTCGRGRMIRWRHCLKNCEDIETEMEEKMCQLPSCQTKLFGLINL</sequence>
<dbReference type="Proteomes" id="UP001431783">
    <property type="component" value="Unassembled WGS sequence"/>
</dbReference>
<dbReference type="Pfam" id="PF00090">
    <property type="entry name" value="TSP_1"/>
    <property type="match status" value="1"/>
</dbReference>
<feature type="signal peptide" evidence="2">
    <location>
        <begin position="1"/>
        <end position="21"/>
    </location>
</feature>
<keyword evidence="2" id="KW-0732">Signal</keyword>
<feature type="chain" id="PRO_5043564978" evidence="2">
    <location>
        <begin position="22"/>
        <end position="159"/>
    </location>
</feature>
<dbReference type="Gene3D" id="2.20.100.10">
    <property type="entry name" value="Thrombospondin type-1 (TSP1) repeat"/>
    <property type="match status" value="1"/>
</dbReference>
<gene>
    <name evidence="3" type="ORF">WA026_000842</name>
</gene>
<organism evidence="3 4">
    <name type="scientific">Henosepilachna vigintioctopunctata</name>
    <dbReference type="NCBI Taxonomy" id="420089"/>
    <lineage>
        <taxon>Eukaryota</taxon>
        <taxon>Metazoa</taxon>
        <taxon>Ecdysozoa</taxon>
        <taxon>Arthropoda</taxon>
        <taxon>Hexapoda</taxon>
        <taxon>Insecta</taxon>
        <taxon>Pterygota</taxon>
        <taxon>Neoptera</taxon>
        <taxon>Endopterygota</taxon>
        <taxon>Coleoptera</taxon>
        <taxon>Polyphaga</taxon>
        <taxon>Cucujiformia</taxon>
        <taxon>Coccinelloidea</taxon>
        <taxon>Coccinellidae</taxon>
        <taxon>Epilachninae</taxon>
        <taxon>Epilachnini</taxon>
        <taxon>Henosepilachna</taxon>
    </lineage>
</organism>